<dbReference type="HOGENOM" id="CLU_042529_1_0_10"/>
<keyword evidence="8" id="KW-1185">Reference proteome</keyword>
<evidence type="ECO:0000256" key="4">
    <source>
        <dbReference type="ARBA" id="ARBA00023284"/>
    </source>
</evidence>
<comment type="subcellular location">
    <subcellularLocation>
        <location evidence="1">Cell envelope</location>
    </subcellularLocation>
</comment>
<dbReference type="EMBL" id="CP001650">
    <property type="protein sequence ID" value="ADF51673.1"/>
    <property type="molecule type" value="Genomic_DNA"/>
</dbReference>
<dbReference type="OrthoDB" id="1069091at2"/>
<dbReference type="InterPro" id="IPR013766">
    <property type="entry name" value="Thioredoxin_domain"/>
</dbReference>
<dbReference type="Gene3D" id="3.40.30.10">
    <property type="entry name" value="Glutaredoxin"/>
    <property type="match status" value="1"/>
</dbReference>
<accession>D5BJK7</accession>
<organism evidence="7 8">
    <name type="scientific">Zunongwangia profunda (strain DSM 18752 / CCTCC AB 206139 / SM-A87)</name>
    <name type="common">Wangia profunda</name>
    <dbReference type="NCBI Taxonomy" id="655815"/>
    <lineage>
        <taxon>Bacteria</taxon>
        <taxon>Pseudomonadati</taxon>
        <taxon>Bacteroidota</taxon>
        <taxon>Flavobacteriia</taxon>
        <taxon>Flavobacteriales</taxon>
        <taxon>Flavobacteriaceae</taxon>
        <taxon>Zunongwangia</taxon>
    </lineage>
</organism>
<dbReference type="SUPFAM" id="SSF52833">
    <property type="entry name" value="Thioredoxin-like"/>
    <property type="match status" value="1"/>
</dbReference>
<dbReference type="GO" id="GO:0030313">
    <property type="term" value="C:cell envelope"/>
    <property type="evidence" value="ECO:0007669"/>
    <property type="project" value="UniProtKB-SubCell"/>
</dbReference>
<dbReference type="PROSITE" id="PS51352">
    <property type="entry name" value="THIOREDOXIN_2"/>
    <property type="match status" value="1"/>
</dbReference>
<dbReference type="Pfam" id="PF14289">
    <property type="entry name" value="DUF4369"/>
    <property type="match status" value="1"/>
</dbReference>
<keyword evidence="5" id="KW-0732">Signal</keyword>
<dbReference type="RefSeq" id="WP_013070825.1">
    <property type="nucleotide sequence ID" value="NC_014041.1"/>
</dbReference>
<gene>
    <name evidence="7" type="ordered locus">ZPR_1337</name>
</gene>
<dbReference type="PANTHER" id="PTHR42852:SF6">
    <property type="entry name" value="THIOL:DISULFIDE INTERCHANGE PROTEIN DSBE"/>
    <property type="match status" value="1"/>
</dbReference>
<evidence type="ECO:0000256" key="1">
    <source>
        <dbReference type="ARBA" id="ARBA00004196"/>
    </source>
</evidence>
<dbReference type="InterPro" id="IPR050553">
    <property type="entry name" value="Thioredoxin_ResA/DsbE_sf"/>
</dbReference>
<feature type="domain" description="Thioredoxin" evidence="6">
    <location>
        <begin position="200"/>
        <end position="341"/>
    </location>
</feature>
<dbReference type="CDD" id="cd02966">
    <property type="entry name" value="TlpA_like_family"/>
    <property type="match status" value="1"/>
</dbReference>
<reference evidence="7 8" key="1">
    <citation type="journal article" date="2010" name="BMC Genomics">
        <title>The complete genome of Zunongwangia profunda SM-A87 reveals its adaptation to the deep-sea environment and ecological role in sedimentary organic nitrogen degradation.</title>
        <authorList>
            <person name="Qin Q.L."/>
            <person name="Zhang X.Y."/>
            <person name="Wang X.M."/>
            <person name="Liu G.M."/>
            <person name="Chen X.L."/>
            <person name="Xie B.B."/>
            <person name="Dang H.Y."/>
            <person name="Zhou B.C."/>
            <person name="Yu J."/>
            <person name="Zhang Y.Z."/>
        </authorList>
    </citation>
    <scope>NUCLEOTIDE SEQUENCE [LARGE SCALE GENOMIC DNA]</scope>
    <source>
        <strain evidence="8">DSM 18752 / CCTCC AB 206139 / SM-A87</strain>
    </source>
</reference>
<evidence type="ECO:0000256" key="3">
    <source>
        <dbReference type="ARBA" id="ARBA00023157"/>
    </source>
</evidence>
<dbReference type="InterPro" id="IPR025380">
    <property type="entry name" value="DUF4369"/>
</dbReference>
<evidence type="ECO:0000313" key="7">
    <source>
        <dbReference type="EMBL" id="ADF51673.1"/>
    </source>
</evidence>
<proteinExistence type="predicted"/>
<evidence type="ECO:0000256" key="2">
    <source>
        <dbReference type="ARBA" id="ARBA00022748"/>
    </source>
</evidence>
<dbReference type="STRING" id="655815.ZPR_1337"/>
<dbReference type="PANTHER" id="PTHR42852">
    <property type="entry name" value="THIOL:DISULFIDE INTERCHANGE PROTEIN DSBE"/>
    <property type="match status" value="1"/>
</dbReference>
<dbReference type="GO" id="GO:0017004">
    <property type="term" value="P:cytochrome complex assembly"/>
    <property type="evidence" value="ECO:0007669"/>
    <property type="project" value="UniProtKB-KW"/>
</dbReference>
<dbReference type="Pfam" id="PF13905">
    <property type="entry name" value="Thioredoxin_8"/>
    <property type="match status" value="1"/>
</dbReference>
<keyword evidence="4" id="KW-0676">Redox-active center</keyword>
<dbReference type="InterPro" id="IPR036249">
    <property type="entry name" value="Thioredoxin-like_sf"/>
</dbReference>
<evidence type="ECO:0000259" key="6">
    <source>
        <dbReference type="PROSITE" id="PS51352"/>
    </source>
</evidence>
<dbReference type="Proteomes" id="UP000001654">
    <property type="component" value="Chromosome"/>
</dbReference>
<sequence>MKQFTSLILLFSVICFAQNKSYSIKGTIKNAASDYLYIIGEDFIDSTKIKDEKFEFKGQFDHPKKISLSTKNTRRSDGIYLENSDYEIDLEVSPGDKSMSIIHLTGKSKTQNLKNEFVSFYESNYDQKDFGRKVYNKLDTLISTYPKNPLIGEMLAAIVEQGGIISSFEASNLLDKLDLKFQNKSSINDIKVNIKKYEKFEIGSKLPTIILPNENNKMVDISKSNAELTFIEFWFVGCTPCMEAIPKLKEVYKKFNTENVEIIFIAIQENKESWKNALEKFDMPWQNLICVDKTSNKTIQSLQIQFYPSSFLVDKNNQILGVNLEPIQLKNRLKELLAEKS</sequence>
<dbReference type="InterPro" id="IPR012336">
    <property type="entry name" value="Thioredoxin-like_fold"/>
</dbReference>
<name>D5BJK7_ZUNPS</name>
<evidence type="ECO:0000256" key="5">
    <source>
        <dbReference type="SAM" id="SignalP"/>
    </source>
</evidence>
<dbReference type="eggNOG" id="COG0526">
    <property type="taxonomic scope" value="Bacteria"/>
</dbReference>
<feature type="signal peptide" evidence="5">
    <location>
        <begin position="1"/>
        <end position="17"/>
    </location>
</feature>
<evidence type="ECO:0000313" key="8">
    <source>
        <dbReference type="Proteomes" id="UP000001654"/>
    </source>
</evidence>
<dbReference type="AlphaFoldDB" id="D5BJK7"/>
<keyword evidence="2" id="KW-0201">Cytochrome c-type biogenesis</keyword>
<dbReference type="KEGG" id="zpr:ZPR_1337"/>
<protein>
    <submittedName>
        <fullName evidence="7">Thioredoxin family protein</fullName>
    </submittedName>
</protein>
<keyword evidence="3" id="KW-1015">Disulfide bond</keyword>
<feature type="chain" id="PRO_5003069015" evidence="5">
    <location>
        <begin position="18"/>
        <end position="341"/>
    </location>
</feature>